<dbReference type="GO" id="GO:0046872">
    <property type="term" value="F:metal ion binding"/>
    <property type="evidence" value="ECO:0007669"/>
    <property type="project" value="UniProtKB-KW"/>
</dbReference>
<feature type="transmembrane region" description="Helical" evidence="11">
    <location>
        <begin position="211"/>
        <end position="229"/>
    </location>
</feature>
<reference evidence="12 13" key="2">
    <citation type="submission" date="2017-09" db="EMBL/GenBank/DDBJ databases">
        <title>Bacillus patelloidae sp. nov., isolated from the intestinal tract of a marine limpet.</title>
        <authorList>
            <person name="Liu R."/>
            <person name="Dong C."/>
            <person name="Shao Z."/>
        </authorList>
    </citation>
    <scope>NUCLEOTIDE SEQUENCE [LARGE SCALE GENOMIC DNA]</scope>
    <source>
        <strain evidence="12 13">SA5d-4</strain>
    </source>
</reference>
<dbReference type="Proteomes" id="UP000217083">
    <property type="component" value="Unassembled WGS sequence"/>
</dbReference>
<gene>
    <name evidence="11" type="primary">ctaA</name>
    <name evidence="12" type="ORF">CIB95_02470</name>
</gene>
<evidence type="ECO:0000256" key="4">
    <source>
        <dbReference type="ARBA" id="ARBA00022723"/>
    </source>
</evidence>
<sequence length="303" mass="33951">MKQLPLKIFSVITSIFMLFVLILGAVVTKTGSGEGCGDDWPFCNGEIIPSNPSIETIIEYSHRLTSSTVGLLIIILVIWAWRAMPNNKEARFFASAALFFVVLQGLLGAAAVVWSQSASILALHFGFSLLCFASVFLLTLLVFEKDSYLEEVTIRSRNLRKHIYGIAIYTYVVVYTGALVRHTKTSLACKTVPHCGNDTFFWTSKYSLIHMGHRFAAIFLFFWVLYVLVKVLKDKNELKVVKFSFTLAFIFILAQAISGMLVVVTLLNLAIALLHAVFISLFFGIIAYLCILVRRANKKENKI</sequence>
<keyword evidence="7 11" id="KW-0408">Iron</keyword>
<feature type="transmembrane region" description="Helical" evidence="11">
    <location>
        <begin position="269"/>
        <end position="293"/>
    </location>
</feature>
<dbReference type="InterPro" id="IPR003780">
    <property type="entry name" value="COX15/CtaA_fam"/>
</dbReference>
<evidence type="ECO:0000256" key="8">
    <source>
        <dbReference type="ARBA" id="ARBA00023133"/>
    </source>
</evidence>
<evidence type="ECO:0000256" key="5">
    <source>
        <dbReference type="ARBA" id="ARBA00022989"/>
    </source>
</evidence>
<comment type="subcellular location">
    <subcellularLocation>
        <location evidence="11">Cell membrane</location>
        <topology evidence="11">Multi-pass membrane protein</topology>
    </subcellularLocation>
    <subcellularLocation>
        <location evidence="1">Membrane</location>
        <topology evidence="1">Multi-pass membrane protein</topology>
    </subcellularLocation>
</comment>
<keyword evidence="5 11" id="KW-1133">Transmembrane helix</keyword>
<feature type="transmembrane region" description="Helical" evidence="11">
    <location>
        <begin position="163"/>
        <end position="180"/>
    </location>
</feature>
<evidence type="ECO:0000256" key="2">
    <source>
        <dbReference type="ARBA" id="ARBA00022475"/>
    </source>
</evidence>
<accession>A0A263BY03</accession>
<evidence type="ECO:0000256" key="1">
    <source>
        <dbReference type="ARBA" id="ARBA00004141"/>
    </source>
</evidence>
<dbReference type="RefSeq" id="WP_094921371.1">
    <property type="nucleotide sequence ID" value="NZ_NPIA01000001.1"/>
</dbReference>
<keyword evidence="4 11" id="KW-0479">Metal-binding</keyword>
<evidence type="ECO:0000313" key="13">
    <source>
        <dbReference type="Proteomes" id="UP000217083"/>
    </source>
</evidence>
<keyword evidence="3 11" id="KW-0812">Transmembrane</keyword>
<keyword evidence="8 11" id="KW-0350">Heme biosynthesis</keyword>
<evidence type="ECO:0000256" key="6">
    <source>
        <dbReference type="ARBA" id="ARBA00023002"/>
    </source>
</evidence>
<evidence type="ECO:0000313" key="12">
    <source>
        <dbReference type="EMBL" id="OZM58452.1"/>
    </source>
</evidence>
<proteinExistence type="inferred from homology"/>
<dbReference type="GO" id="GO:0005886">
    <property type="term" value="C:plasma membrane"/>
    <property type="evidence" value="ECO:0007669"/>
    <property type="project" value="UniProtKB-SubCell"/>
</dbReference>
<feature type="transmembrane region" description="Helical" evidence="11">
    <location>
        <begin position="7"/>
        <end position="27"/>
    </location>
</feature>
<keyword evidence="10" id="KW-1015">Disulfide bond</keyword>
<dbReference type="EMBL" id="NPIA01000001">
    <property type="protein sequence ID" value="OZM58452.1"/>
    <property type="molecule type" value="Genomic_DNA"/>
</dbReference>
<dbReference type="PANTHER" id="PTHR35457:SF1">
    <property type="entry name" value="HEME A SYNTHASE"/>
    <property type="match status" value="1"/>
</dbReference>
<evidence type="ECO:0000256" key="10">
    <source>
        <dbReference type="ARBA" id="ARBA00023157"/>
    </source>
</evidence>
<dbReference type="HAMAP" id="MF_01664">
    <property type="entry name" value="HemeA_synth_type1"/>
    <property type="match status" value="1"/>
</dbReference>
<evidence type="ECO:0000256" key="11">
    <source>
        <dbReference type="HAMAP-Rule" id="MF_01664"/>
    </source>
</evidence>
<feature type="transmembrane region" description="Helical" evidence="11">
    <location>
        <begin position="60"/>
        <end position="81"/>
    </location>
</feature>
<feature type="transmembrane region" description="Helical" evidence="11">
    <location>
        <begin position="241"/>
        <end position="263"/>
    </location>
</feature>
<dbReference type="Pfam" id="PF02628">
    <property type="entry name" value="COX15-CtaA"/>
    <property type="match status" value="1"/>
</dbReference>
<reference evidence="13" key="1">
    <citation type="submission" date="2017-08" db="EMBL/GenBank/DDBJ databases">
        <authorList>
            <person name="Huang Z."/>
        </authorList>
    </citation>
    <scope>NUCLEOTIDE SEQUENCE [LARGE SCALE GENOMIC DNA]</scope>
    <source>
        <strain evidence="13">SA5d-4</strain>
    </source>
</reference>
<protein>
    <recommendedName>
        <fullName evidence="11">Heme A synthase</fullName>
        <shortName evidence="11">HAS</shortName>
        <ecNumber evidence="11">1.17.99.9</ecNumber>
    </recommendedName>
    <alternativeName>
        <fullName evidence="11">Cytochrome aa3-controlling protein</fullName>
    </alternativeName>
</protein>
<feature type="transmembrane region" description="Helical" evidence="11">
    <location>
        <begin position="93"/>
        <end position="114"/>
    </location>
</feature>
<comment type="caution">
    <text evidence="12">The sequence shown here is derived from an EMBL/GenBank/DDBJ whole genome shotgun (WGS) entry which is preliminary data.</text>
</comment>
<dbReference type="PANTHER" id="PTHR35457">
    <property type="entry name" value="HEME A SYNTHASE"/>
    <property type="match status" value="1"/>
</dbReference>
<dbReference type="GO" id="GO:0006784">
    <property type="term" value="P:heme A biosynthetic process"/>
    <property type="evidence" value="ECO:0007669"/>
    <property type="project" value="UniProtKB-UniRule"/>
</dbReference>
<dbReference type="GO" id="GO:0120547">
    <property type="term" value="F:heme A synthase activity"/>
    <property type="evidence" value="ECO:0007669"/>
    <property type="project" value="UniProtKB-EC"/>
</dbReference>
<keyword evidence="9 11" id="KW-0472">Membrane</keyword>
<feature type="binding site" description="axial binding residue" evidence="11">
    <location>
        <position position="275"/>
    </location>
    <ligand>
        <name>heme</name>
        <dbReference type="ChEBI" id="CHEBI:30413"/>
    </ligand>
    <ligandPart>
        <name>Fe</name>
        <dbReference type="ChEBI" id="CHEBI:18248"/>
    </ligandPart>
</feature>
<evidence type="ECO:0000256" key="9">
    <source>
        <dbReference type="ARBA" id="ARBA00023136"/>
    </source>
</evidence>
<feature type="transmembrane region" description="Helical" evidence="11">
    <location>
        <begin position="120"/>
        <end position="143"/>
    </location>
</feature>
<dbReference type="AlphaFoldDB" id="A0A263BY03"/>
<keyword evidence="2 11" id="KW-1003">Cell membrane</keyword>
<dbReference type="UniPathway" id="UPA00269">
    <property type="reaction ID" value="UER00713"/>
</dbReference>
<comment type="catalytic activity">
    <reaction evidence="11">
        <text>Fe(II)-heme o + 2 A + H2O = Fe(II)-heme a + 2 AH2</text>
        <dbReference type="Rhea" id="RHEA:63388"/>
        <dbReference type="ChEBI" id="CHEBI:13193"/>
        <dbReference type="ChEBI" id="CHEBI:15377"/>
        <dbReference type="ChEBI" id="CHEBI:17499"/>
        <dbReference type="ChEBI" id="CHEBI:60530"/>
        <dbReference type="ChEBI" id="CHEBI:61715"/>
        <dbReference type="EC" id="1.17.99.9"/>
    </reaction>
</comment>
<dbReference type="EC" id="1.17.99.9" evidence="11"/>
<comment type="similarity">
    <text evidence="11">Belongs to the COX15/CtaA family. Type 1 subfamily.</text>
</comment>
<feature type="binding site" description="axial binding residue" evidence="11">
    <location>
        <position position="213"/>
    </location>
    <ligand>
        <name>heme</name>
        <dbReference type="ChEBI" id="CHEBI:30413"/>
    </ligand>
    <ligandPart>
        <name>Fe</name>
        <dbReference type="ChEBI" id="CHEBI:18248"/>
    </ligandPart>
</feature>
<keyword evidence="6 11" id="KW-0560">Oxidoreductase</keyword>
<dbReference type="InterPro" id="IPR050450">
    <property type="entry name" value="COX15/CtaA_HemeA_synthase"/>
</dbReference>
<dbReference type="InterPro" id="IPR023755">
    <property type="entry name" value="HemeA_Synthase_type1"/>
</dbReference>
<evidence type="ECO:0000256" key="3">
    <source>
        <dbReference type="ARBA" id="ARBA00022692"/>
    </source>
</evidence>
<comment type="pathway">
    <text evidence="11">Porphyrin-containing compound metabolism; heme A biosynthesis; heme A from heme O: step 1/1.</text>
</comment>
<evidence type="ECO:0000256" key="7">
    <source>
        <dbReference type="ARBA" id="ARBA00023004"/>
    </source>
</evidence>
<comment type="cofactor">
    <cofactor evidence="11">
        <name>heme b</name>
        <dbReference type="ChEBI" id="CHEBI:60344"/>
    </cofactor>
</comment>
<comment type="function">
    <text evidence="11">Catalyzes the conversion of heme O to heme A by two successive hydroxylations of the methyl group at C8. The first hydroxylation forms heme I, the second hydroxylation results in an unstable dihydroxymethyl group, which spontaneously dehydrates, resulting in the formyl group of heme A.</text>
</comment>
<organism evidence="12 13">
    <name type="scientific">Lottiidibacillus patelloidae</name>
    <dbReference type="NCBI Taxonomy" id="2670334"/>
    <lineage>
        <taxon>Bacteria</taxon>
        <taxon>Bacillati</taxon>
        <taxon>Bacillota</taxon>
        <taxon>Bacilli</taxon>
        <taxon>Bacillales</taxon>
        <taxon>Bacillaceae</taxon>
        <taxon>Lottiidibacillus</taxon>
    </lineage>
</organism>
<keyword evidence="13" id="KW-1185">Reference proteome</keyword>
<comment type="subunit">
    <text evidence="11">Interacts with CtaB.</text>
</comment>
<name>A0A263BY03_9BACI</name>